<evidence type="ECO:0000259" key="6">
    <source>
        <dbReference type="Pfam" id="PF00291"/>
    </source>
</evidence>
<keyword evidence="8" id="KW-1185">Reference proteome</keyword>
<dbReference type="Proteomes" id="UP000606974">
    <property type="component" value="Unassembled WGS sequence"/>
</dbReference>
<dbReference type="PANTHER" id="PTHR43050">
    <property type="entry name" value="SERINE / THREONINE RACEMASE FAMILY MEMBER"/>
    <property type="match status" value="1"/>
</dbReference>
<evidence type="ECO:0000256" key="1">
    <source>
        <dbReference type="ARBA" id="ARBA00001933"/>
    </source>
</evidence>
<dbReference type="SUPFAM" id="SSF53686">
    <property type="entry name" value="Tryptophan synthase beta subunit-like PLP-dependent enzymes"/>
    <property type="match status" value="1"/>
</dbReference>
<dbReference type="GO" id="GO:0030378">
    <property type="term" value="F:serine racemase activity"/>
    <property type="evidence" value="ECO:0007669"/>
    <property type="project" value="TreeGrafter"/>
</dbReference>
<feature type="region of interest" description="Disordered" evidence="5">
    <location>
        <begin position="302"/>
        <end position="369"/>
    </location>
</feature>
<accession>A0A8H7E727</accession>
<dbReference type="EMBL" id="JAACFV010000026">
    <property type="protein sequence ID" value="KAF7510820.1"/>
    <property type="molecule type" value="Genomic_DNA"/>
</dbReference>
<dbReference type="PANTHER" id="PTHR43050:SF1">
    <property type="entry name" value="SERINE RACEMASE"/>
    <property type="match status" value="1"/>
</dbReference>
<feature type="compositionally biased region" description="Gly residues" evidence="5">
    <location>
        <begin position="239"/>
        <end position="265"/>
    </location>
</feature>
<dbReference type="InterPro" id="IPR001926">
    <property type="entry name" value="TrpB-like_PALP"/>
</dbReference>
<keyword evidence="3" id="KW-0663">Pyridoxal phosphate</keyword>
<organism evidence="7 8">
    <name type="scientific">Endocarpon pusillum</name>
    <dbReference type="NCBI Taxonomy" id="364733"/>
    <lineage>
        <taxon>Eukaryota</taxon>
        <taxon>Fungi</taxon>
        <taxon>Dikarya</taxon>
        <taxon>Ascomycota</taxon>
        <taxon>Pezizomycotina</taxon>
        <taxon>Eurotiomycetes</taxon>
        <taxon>Chaetothyriomycetidae</taxon>
        <taxon>Verrucariales</taxon>
        <taxon>Verrucariaceae</taxon>
        <taxon>Endocarpon</taxon>
    </lineage>
</organism>
<protein>
    <recommendedName>
        <fullName evidence="6">Tryptophan synthase beta chain-like PALP domain-containing protein</fullName>
    </recommendedName>
</protein>
<dbReference type="GO" id="GO:0030170">
    <property type="term" value="F:pyridoxal phosphate binding"/>
    <property type="evidence" value="ECO:0007669"/>
    <property type="project" value="TreeGrafter"/>
</dbReference>
<gene>
    <name evidence="7" type="ORF">GJ744_005920</name>
</gene>
<comment type="similarity">
    <text evidence="2">Belongs to the serine/threonine dehydratase family.</text>
</comment>
<dbReference type="GO" id="GO:0070179">
    <property type="term" value="P:D-serine biosynthetic process"/>
    <property type="evidence" value="ECO:0007669"/>
    <property type="project" value="TreeGrafter"/>
</dbReference>
<evidence type="ECO:0000256" key="4">
    <source>
        <dbReference type="ARBA" id="ARBA00023239"/>
    </source>
</evidence>
<feature type="compositionally biased region" description="Basic residues" evidence="5">
    <location>
        <begin position="346"/>
        <end position="360"/>
    </location>
</feature>
<dbReference type="Pfam" id="PF00291">
    <property type="entry name" value="PALP"/>
    <property type="match status" value="1"/>
</dbReference>
<dbReference type="OrthoDB" id="271064at2759"/>
<feature type="compositionally biased region" description="Low complexity" evidence="5">
    <location>
        <begin position="1"/>
        <end position="12"/>
    </location>
</feature>
<feature type="region of interest" description="Disordered" evidence="5">
    <location>
        <begin position="232"/>
        <end position="267"/>
    </location>
</feature>
<evidence type="ECO:0000256" key="2">
    <source>
        <dbReference type="ARBA" id="ARBA00010869"/>
    </source>
</evidence>
<comment type="cofactor">
    <cofactor evidence="1">
        <name>pyridoxal 5'-phosphate</name>
        <dbReference type="ChEBI" id="CHEBI:597326"/>
    </cofactor>
</comment>
<feature type="domain" description="Tryptophan synthase beta chain-like PALP" evidence="6">
    <location>
        <begin position="76"/>
        <end position="226"/>
    </location>
</feature>
<dbReference type="Gene3D" id="3.40.50.1100">
    <property type="match status" value="2"/>
</dbReference>
<dbReference type="GO" id="GO:0000287">
    <property type="term" value="F:magnesium ion binding"/>
    <property type="evidence" value="ECO:0007669"/>
    <property type="project" value="TreeGrafter"/>
</dbReference>
<evidence type="ECO:0000313" key="7">
    <source>
        <dbReference type="EMBL" id="KAF7510820.1"/>
    </source>
</evidence>
<comment type="caution">
    <text evidence="7">The sequence shown here is derived from an EMBL/GenBank/DDBJ whole genome shotgun (WGS) entry which is preliminary data.</text>
</comment>
<dbReference type="GO" id="GO:0003941">
    <property type="term" value="F:L-serine ammonia-lyase activity"/>
    <property type="evidence" value="ECO:0007669"/>
    <property type="project" value="TreeGrafter"/>
</dbReference>
<feature type="compositionally biased region" description="Polar residues" evidence="5">
    <location>
        <begin position="334"/>
        <end position="345"/>
    </location>
</feature>
<sequence>MSRPPDQSSTPSPNSPPIPSFSNLPITPQNIRLAHSLISPYIHRTPLLTCQTLTTLASTAIPRSHPTGDVIAGAATPKINLFFKCENYQKIGAFKARGAYHAVLRLIERDGLEEARKRGVVSHSSGNHAQALSLSSSTFKIPAYIVMPSISTPSKIAATRALTDHVLFSGSTSQEREEKVQEVMGRTGAVLVPPYDHADVVLGQGTVAVEMEGQFAGRREGQVCAVHHVHDHGLDDEGGGVGQQGVEGEGDASDGGGGGGGGGGNNRFVRPAKQFHVIVAPCGGGGLLSGIASYFYDDDYDDDEEEKDDEKKRKKKKKNSSDDSDAAAAASVRLRSSSPNGSFQSTKKKKKKKKRRRRRPYIIGAEPSFQDADDARRSLASHPPARIPHVKSLTIADGLRTPLGPNVTWPVISHGHDEEEREQQRVDAWSRAPGLEAGEEGGGGIGRLLDLMVRKEKGK</sequence>
<proteinExistence type="inferred from homology"/>
<dbReference type="AlphaFoldDB" id="A0A8H7E727"/>
<dbReference type="FunFam" id="3.40.50.1100:FF:000005">
    <property type="entry name" value="Threonine dehydratase catabolic"/>
    <property type="match status" value="1"/>
</dbReference>
<evidence type="ECO:0000256" key="3">
    <source>
        <dbReference type="ARBA" id="ARBA00022898"/>
    </source>
</evidence>
<name>A0A8H7E727_9EURO</name>
<feature type="region of interest" description="Disordered" evidence="5">
    <location>
        <begin position="1"/>
        <end position="23"/>
    </location>
</feature>
<evidence type="ECO:0000256" key="5">
    <source>
        <dbReference type="SAM" id="MobiDB-lite"/>
    </source>
</evidence>
<dbReference type="GO" id="GO:0005524">
    <property type="term" value="F:ATP binding"/>
    <property type="evidence" value="ECO:0007669"/>
    <property type="project" value="TreeGrafter"/>
</dbReference>
<dbReference type="GO" id="GO:0018114">
    <property type="term" value="F:threonine racemase activity"/>
    <property type="evidence" value="ECO:0007669"/>
    <property type="project" value="TreeGrafter"/>
</dbReference>
<dbReference type="InterPro" id="IPR036052">
    <property type="entry name" value="TrpB-like_PALP_sf"/>
</dbReference>
<reference evidence="7" key="1">
    <citation type="submission" date="2020-02" db="EMBL/GenBank/DDBJ databases">
        <authorList>
            <person name="Palmer J.M."/>
        </authorList>
    </citation>
    <scope>NUCLEOTIDE SEQUENCE</scope>
    <source>
        <strain evidence="7">EPUS1.4</strain>
        <tissue evidence="7">Thallus</tissue>
    </source>
</reference>
<keyword evidence="4" id="KW-0456">Lyase</keyword>
<evidence type="ECO:0000313" key="8">
    <source>
        <dbReference type="Proteomes" id="UP000606974"/>
    </source>
</evidence>